<evidence type="ECO:0000256" key="1">
    <source>
        <dbReference type="ARBA" id="ARBA00010954"/>
    </source>
</evidence>
<dbReference type="PANTHER" id="PTHR12832">
    <property type="entry name" value="TESTIS-SPECIFIC PROTEIN PBS13 T-COMPLEX 11"/>
    <property type="match status" value="1"/>
</dbReference>
<evidence type="ECO:0000256" key="2">
    <source>
        <dbReference type="SAM" id="MobiDB-lite"/>
    </source>
</evidence>
<organism evidence="3 4">
    <name type="scientific">Colocasia esculenta</name>
    <name type="common">Wild taro</name>
    <name type="synonym">Arum esculentum</name>
    <dbReference type="NCBI Taxonomy" id="4460"/>
    <lineage>
        <taxon>Eukaryota</taxon>
        <taxon>Viridiplantae</taxon>
        <taxon>Streptophyta</taxon>
        <taxon>Embryophyta</taxon>
        <taxon>Tracheophyta</taxon>
        <taxon>Spermatophyta</taxon>
        <taxon>Magnoliopsida</taxon>
        <taxon>Liliopsida</taxon>
        <taxon>Araceae</taxon>
        <taxon>Aroideae</taxon>
        <taxon>Colocasieae</taxon>
        <taxon>Colocasia</taxon>
    </lineage>
</organism>
<evidence type="ECO:0000313" key="3">
    <source>
        <dbReference type="EMBL" id="MQM02852.1"/>
    </source>
</evidence>
<dbReference type="EMBL" id="NMUH01002928">
    <property type="protein sequence ID" value="MQM02852.1"/>
    <property type="molecule type" value="Genomic_DNA"/>
</dbReference>
<proteinExistence type="inferred from homology"/>
<dbReference type="AlphaFoldDB" id="A0A843VZF0"/>
<sequence>MGNSVHDELYTTVRGTSFQITPNLLSRALQILNSGADVLVNHPSASEYYTLITLQPYDSTKDHIKLNANSFPLLHCLIHHIFTTLIAPKDGSRELVTEVHKSLFFFFLKGQQINLPVLMLDLLKQCFRNPKRSMPYACPINSLLSFISINIPEGELVTLKSRNAYDLTVAHRMGYKLVAGRVTRTLNGQEPDEDEEYDDDAGNQDAGKQAASQTHIQQQLVTLHRSFMIFVIPLLLGMTMHKLLKKEISKARIQILEPILRGPAGVEYLQKAFANRYGPPSDAVTALTMTAQWISSSKEKLQEWEEHTDSFSLATSQDLLPATALRSGDVQSECKGERVDVLVRLGLLRLVSNIEGLIPDALPETLELNFLRLRNAQSQFQKIIVICTSLLVLRQTLLSEDPASSTADVDSAASHCAKGLIQLLNHEPDVGIKEIIEALARSLPPEDKRQERKEVMARVLSKSLQAGDTVFMKVSRAVYLAVRGVVLGGSDAGGRKMAESALQRVGGALLLEQVLAMAEVVILMAVVSGQVHRAWYECLV</sequence>
<evidence type="ECO:0000313" key="4">
    <source>
        <dbReference type="Proteomes" id="UP000652761"/>
    </source>
</evidence>
<comment type="caution">
    <text evidence="3">The sequence shown here is derived from an EMBL/GenBank/DDBJ whole genome shotgun (WGS) entry which is preliminary data.</text>
</comment>
<feature type="region of interest" description="Disordered" evidence="2">
    <location>
        <begin position="187"/>
        <end position="211"/>
    </location>
</feature>
<gene>
    <name evidence="3" type="ORF">Taro_035624</name>
</gene>
<dbReference type="PANTHER" id="PTHR12832:SF11">
    <property type="entry name" value="LD23868P"/>
    <property type="match status" value="1"/>
</dbReference>
<protein>
    <submittedName>
        <fullName evidence="3">Uncharacterized protein</fullName>
    </submittedName>
</protein>
<dbReference type="Proteomes" id="UP000652761">
    <property type="component" value="Unassembled WGS sequence"/>
</dbReference>
<dbReference type="InterPro" id="IPR008862">
    <property type="entry name" value="Tcp11"/>
</dbReference>
<name>A0A843VZF0_COLES</name>
<dbReference type="GO" id="GO:0007165">
    <property type="term" value="P:signal transduction"/>
    <property type="evidence" value="ECO:0007669"/>
    <property type="project" value="TreeGrafter"/>
</dbReference>
<feature type="compositionally biased region" description="Acidic residues" evidence="2">
    <location>
        <begin position="190"/>
        <end position="202"/>
    </location>
</feature>
<dbReference type="OrthoDB" id="681568at2759"/>
<reference evidence="3" key="1">
    <citation type="submission" date="2017-07" db="EMBL/GenBank/DDBJ databases">
        <title>Taro Niue Genome Assembly and Annotation.</title>
        <authorList>
            <person name="Atibalentja N."/>
            <person name="Keating K."/>
            <person name="Fields C.J."/>
        </authorList>
    </citation>
    <scope>NUCLEOTIDE SEQUENCE</scope>
    <source>
        <strain evidence="3">Niue_2</strain>
        <tissue evidence="3">Leaf</tissue>
    </source>
</reference>
<keyword evidence="4" id="KW-1185">Reference proteome</keyword>
<comment type="similarity">
    <text evidence="1">Belongs to the TCP11 family.</text>
</comment>
<dbReference type="Pfam" id="PF05794">
    <property type="entry name" value="Tcp11"/>
    <property type="match status" value="1"/>
</dbReference>
<accession>A0A843VZF0</accession>